<reference evidence="1" key="2">
    <citation type="journal article" date="2023" name="Science">
        <title>Genomic signatures of disease resistance in endangered staghorn corals.</title>
        <authorList>
            <person name="Vollmer S.V."/>
            <person name="Selwyn J.D."/>
            <person name="Despard B.A."/>
            <person name="Roesel C.L."/>
        </authorList>
    </citation>
    <scope>NUCLEOTIDE SEQUENCE</scope>
    <source>
        <strain evidence="1">K2</strain>
    </source>
</reference>
<reference evidence="1" key="1">
    <citation type="journal article" date="2023" name="G3 (Bethesda)">
        <title>Whole genome assembly and annotation of the endangered Caribbean coral Acropora cervicornis.</title>
        <authorList>
            <person name="Selwyn J.D."/>
            <person name="Vollmer S.V."/>
        </authorList>
    </citation>
    <scope>NUCLEOTIDE SEQUENCE</scope>
    <source>
        <strain evidence="1">K2</strain>
    </source>
</reference>
<protein>
    <submittedName>
        <fullName evidence="1">Uncharacterized protein</fullName>
    </submittedName>
</protein>
<evidence type="ECO:0000313" key="2">
    <source>
        <dbReference type="Proteomes" id="UP001249851"/>
    </source>
</evidence>
<accession>A0AAD9US83</accession>
<name>A0AAD9US83_ACRCE</name>
<gene>
    <name evidence="1" type="ORF">P5673_031946</name>
</gene>
<proteinExistence type="predicted"/>
<dbReference type="Proteomes" id="UP001249851">
    <property type="component" value="Unassembled WGS sequence"/>
</dbReference>
<sequence length="111" mass="12204">MDSRITTLPSLTLVLPCNQDSAKRDEMETLPEELFTTRTGYIRTRIYNSFVVEEECTAIAVAGLSNPLLSESFGDTLTIATTKGMEAATEERLFGLVQQFFQGLISDTTSG</sequence>
<evidence type="ECO:0000313" key="1">
    <source>
        <dbReference type="EMBL" id="KAK2547998.1"/>
    </source>
</evidence>
<keyword evidence="2" id="KW-1185">Reference proteome</keyword>
<dbReference type="EMBL" id="JARQWQ010000160">
    <property type="protein sequence ID" value="KAK2547998.1"/>
    <property type="molecule type" value="Genomic_DNA"/>
</dbReference>
<dbReference type="AlphaFoldDB" id="A0AAD9US83"/>
<comment type="caution">
    <text evidence="1">The sequence shown here is derived from an EMBL/GenBank/DDBJ whole genome shotgun (WGS) entry which is preliminary data.</text>
</comment>
<organism evidence="1 2">
    <name type="scientific">Acropora cervicornis</name>
    <name type="common">Staghorn coral</name>
    <dbReference type="NCBI Taxonomy" id="6130"/>
    <lineage>
        <taxon>Eukaryota</taxon>
        <taxon>Metazoa</taxon>
        <taxon>Cnidaria</taxon>
        <taxon>Anthozoa</taxon>
        <taxon>Hexacorallia</taxon>
        <taxon>Scleractinia</taxon>
        <taxon>Astrocoeniina</taxon>
        <taxon>Acroporidae</taxon>
        <taxon>Acropora</taxon>
    </lineage>
</organism>